<feature type="region of interest" description="Disordered" evidence="6">
    <location>
        <begin position="303"/>
        <end position="339"/>
    </location>
</feature>
<keyword evidence="10" id="KW-1185">Reference proteome</keyword>
<dbReference type="PANTHER" id="PTHR13070">
    <property type="entry name" value="TRNA-SPLICING ENDONUCLEASE SUBUNIT SEN34-RELATED"/>
    <property type="match status" value="1"/>
</dbReference>
<feature type="compositionally biased region" description="Low complexity" evidence="6">
    <location>
        <begin position="109"/>
        <end position="124"/>
    </location>
</feature>
<dbReference type="EMBL" id="LHPG02000014">
    <property type="protein sequence ID" value="PRW39237.1"/>
    <property type="molecule type" value="Genomic_DNA"/>
</dbReference>
<evidence type="ECO:0000256" key="2">
    <source>
        <dbReference type="ARBA" id="ARBA00012573"/>
    </source>
</evidence>
<dbReference type="AlphaFoldDB" id="A0A2P6TJ27"/>
<keyword evidence="3" id="KW-0819">tRNA processing</keyword>
<dbReference type="Gene3D" id="3.40.1350.10">
    <property type="match status" value="1"/>
</dbReference>
<evidence type="ECO:0000256" key="4">
    <source>
        <dbReference type="ARBA" id="ARBA00023239"/>
    </source>
</evidence>
<dbReference type="InterPro" id="IPR006676">
    <property type="entry name" value="tRNA_splic"/>
</dbReference>
<evidence type="ECO:0000256" key="5">
    <source>
        <dbReference type="ARBA" id="ARBA00034031"/>
    </source>
</evidence>
<dbReference type="GO" id="GO:0005634">
    <property type="term" value="C:nucleus"/>
    <property type="evidence" value="ECO:0007669"/>
    <property type="project" value="UniProtKB-ARBA"/>
</dbReference>
<evidence type="ECO:0000256" key="6">
    <source>
        <dbReference type="SAM" id="MobiDB-lite"/>
    </source>
</evidence>
<keyword evidence="9" id="KW-0540">Nuclease</keyword>
<feature type="compositionally biased region" description="Low complexity" evidence="6">
    <location>
        <begin position="303"/>
        <end position="333"/>
    </location>
</feature>
<keyword evidence="9" id="KW-0378">Hydrolase</keyword>
<dbReference type="NCBIfam" id="TIGR00324">
    <property type="entry name" value="endA"/>
    <property type="match status" value="1"/>
</dbReference>
<proteinExistence type="inferred from homology"/>
<feature type="region of interest" description="Disordered" evidence="6">
    <location>
        <begin position="108"/>
        <end position="128"/>
    </location>
</feature>
<accession>A0A2P6TJ27</accession>
<dbReference type="SUPFAM" id="SSF53032">
    <property type="entry name" value="tRNA-intron endonuclease catalytic domain-like"/>
    <property type="match status" value="1"/>
</dbReference>
<evidence type="ECO:0000313" key="10">
    <source>
        <dbReference type="Proteomes" id="UP000239899"/>
    </source>
</evidence>
<comment type="similarity">
    <text evidence="1">Belongs to the tRNA-intron endonuclease family.</text>
</comment>
<dbReference type="PANTHER" id="PTHR13070:SF0">
    <property type="entry name" value="TRNA-SPLICING ENDONUCLEASE SUBUNIT SEN34"/>
    <property type="match status" value="1"/>
</dbReference>
<dbReference type="GO" id="GO:0000213">
    <property type="term" value="F:tRNA-intron lyase activity"/>
    <property type="evidence" value="ECO:0007669"/>
    <property type="project" value="UniProtKB-EC"/>
</dbReference>
<comment type="catalytic activity">
    <reaction evidence="5">
        <text>pretRNA = a 3'-half-tRNA molecule with a 5'-OH end + a 5'-half-tRNA molecule with a 2',3'-cyclic phosphate end + an intron with a 2',3'-cyclic phosphate and a 5'-hydroxyl terminus.</text>
        <dbReference type="EC" id="4.6.1.16"/>
    </reaction>
</comment>
<dbReference type="InterPro" id="IPR011856">
    <property type="entry name" value="tRNA_endonuc-like_dom_sf"/>
</dbReference>
<keyword evidence="4" id="KW-0456">Lyase</keyword>
<dbReference type="InterPro" id="IPR036167">
    <property type="entry name" value="tRNA_intron_Endo_cat-like_sf"/>
</dbReference>
<evidence type="ECO:0000256" key="3">
    <source>
        <dbReference type="ARBA" id="ARBA00022694"/>
    </source>
</evidence>
<dbReference type="Pfam" id="PF26577">
    <property type="entry name" value="TSEN34_N"/>
    <property type="match status" value="1"/>
</dbReference>
<feature type="domain" description="tRNA intron endonuclease catalytic" evidence="7">
    <location>
        <begin position="221"/>
        <end position="299"/>
    </location>
</feature>
<keyword evidence="9" id="KW-0255">Endonuclease</keyword>
<organism evidence="9 10">
    <name type="scientific">Chlorella sorokiniana</name>
    <name type="common">Freshwater green alga</name>
    <dbReference type="NCBI Taxonomy" id="3076"/>
    <lineage>
        <taxon>Eukaryota</taxon>
        <taxon>Viridiplantae</taxon>
        <taxon>Chlorophyta</taxon>
        <taxon>core chlorophytes</taxon>
        <taxon>Trebouxiophyceae</taxon>
        <taxon>Chlorellales</taxon>
        <taxon>Chlorellaceae</taxon>
        <taxon>Chlorella clade</taxon>
        <taxon>Chlorella</taxon>
    </lineage>
</organism>
<dbReference type="InterPro" id="IPR006677">
    <property type="entry name" value="tRNA_intron_Endonuc_cat-like"/>
</dbReference>
<evidence type="ECO:0000259" key="7">
    <source>
        <dbReference type="Pfam" id="PF01974"/>
    </source>
</evidence>
<name>A0A2P6TJ27_CHLSO</name>
<evidence type="ECO:0000256" key="1">
    <source>
        <dbReference type="ARBA" id="ARBA00008078"/>
    </source>
</evidence>
<dbReference type="GO" id="GO:0003676">
    <property type="term" value="F:nucleic acid binding"/>
    <property type="evidence" value="ECO:0007669"/>
    <property type="project" value="InterPro"/>
</dbReference>
<feature type="domain" description="TSEN34 N-terminal" evidence="8">
    <location>
        <begin position="4"/>
        <end position="70"/>
    </location>
</feature>
<evidence type="ECO:0000313" key="9">
    <source>
        <dbReference type="EMBL" id="PRW39237.1"/>
    </source>
</evidence>
<dbReference type="InterPro" id="IPR059049">
    <property type="entry name" value="TSEN34_N"/>
</dbReference>
<dbReference type="Proteomes" id="UP000239899">
    <property type="component" value="Unassembled WGS sequence"/>
</dbReference>
<dbReference type="EC" id="4.6.1.16" evidence="2"/>
<dbReference type="STRING" id="3076.A0A2P6TJ27"/>
<reference evidence="9 10" key="1">
    <citation type="journal article" date="2018" name="Plant J.">
        <title>Genome sequences of Chlorella sorokiniana UTEX 1602 and Micractinium conductrix SAG 241.80: implications to maltose excretion by a green alga.</title>
        <authorList>
            <person name="Arriola M.B."/>
            <person name="Velmurugan N."/>
            <person name="Zhang Y."/>
            <person name="Plunkett M.H."/>
            <person name="Hondzo H."/>
            <person name="Barney B.M."/>
        </authorList>
    </citation>
    <scope>NUCLEOTIDE SEQUENCE [LARGE SCALE GENOMIC DNA]</scope>
    <source>
        <strain evidence="10">UTEX 1602</strain>
    </source>
</reference>
<dbReference type="OrthoDB" id="48041at2759"/>
<sequence length="383" mass="39336">MKACIHVLGDAGYVWDADVAHWLRLECGIVGAMVGGVAAFKQQNAVHGLPLELSAEEVTLAVEKGWAELAPTLDTAALAAALGGGGRKRGRQSAYQYYEDEDDLDAEMADAAAQQQQQQQPAAEPTWRPALASGAAFVIPTTVPEATAANEGRSLEDGADGADGSAAAEAAASGTTDAAAAAGTAGAPGAAARASAGAAEAAAGGGAAAQWSFPATREERHRYWVFRDLHSRGYRLTGGSKFGADYLIYPGDPTLYHAQFCVRLLPYRQPITPSMLASATRGSHQARKHLLIASVTEDADEAAAGSTLAAAEGAAPQPAQQQQQAAEQQAAEASNGADVGPLAEQQEEAGSVQLGLRAGGVGSRGERYRIHYMTIGPVEGFGG</sequence>
<dbReference type="CDD" id="cd22363">
    <property type="entry name" value="tRNA-intron_lyase_C"/>
    <property type="match status" value="1"/>
</dbReference>
<protein>
    <recommendedName>
        <fullName evidence="2">tRNA-intron lyase</fullName>
        <ecNumber evidence="2">4.6.1.16</ecNumber>
    </recommendedName>
</protein>
<dbReference type="Pfam" id="PF01974">
    <property type="entry name" value="tRNA_int_endo"/>
    <property type="match status" value="1"/>
</dbReference>
<dbReference type="GO" id="GO:0000379">
    <property type="term" value="P:tRNA-type intron splice site recognition and cleavage"/>
    <property type="evidence" value="ECO:0007669"/>
    <property type="project" value="TreeGrafter"/>
</dbReference>
<gene>
    <name evidence="9" type="ORF">C2E21_7038</name>
</gene>
<evidence type="ECO:0000259" key="8">
    <source>
        <dbReference type="Pfam" id="PF26577"/>
    </source>
</evidence>
<comment type="caution">
    <text evidence="9">The sequence shown here is derived from an EMBL/GenBank/DDBJ whole genome shotgun (WGS) entry which is preliminary data.</text>
</comment>